<keyword evidence="5" id="KW-0645">Protease</keyword>
<dbReference type="CDD" id="cd01087">
    <property type="entry name" value="Prolidase"/>
    <property type="match status" value="1"/>
</dbReference>
<dbReference type="AlphaFoldDB" id="A0A9Q8X2A9"/>
<dbReference type="InterPro" id="IPR029149">
    <property type="entry name" value="Creatin/AminoP/Spt16_N"/>
</dbReference>
<dbReference type="GO" id="GO:0070006">
    <property type="term" value="F:metalloaminopeptidase activity"/>
    <property type="evidence" value="ECO:0007669"/>
    <property type="project" value="InterPro"/>
</dbReference>
<dbReference type="Pfam" id="PF00557">
    <property type="entry name" value="Peptidase_M24"/>
    <property type="match status" value="1"/>
</dbReference>
<keyword evidence="6" id="KW-0479">Metal-binding</keyword>
<dbReference type="PANTHER" id="PTHR43226">
    <property type="entry name" value="XAA-PRO AMINOPEPTIDASE 3"/>
    <property type="match status" value="1"/>
</dbReference>
<dbReference type="InterPro" id="IPR036005">
    <property type="entry name" value="Creatinase/aminopeptidase-like"/>
</dbReference>
<keyword evidence="8" id="KW-0482">Metalloprotease</keyword>
<comment type="similarity">
    <text evidence="3">Belongs to the peptidase M24B family.</text>
</comment>
<dbReference type="GO" id="GO:0006508">
    <property type="term" value="P:proteolysis"/>
    <property type="evidence" value="ECO:0007669"/>
    <property type="project" value="UniProtKB-KW"/>
</dbReference>
<dbReference type="InterPro" id="IPR007865">
    <property type="entry name" value="Aminopep_P_N"/>
</dbReference>
<evidence type="ECO:0000256" key="5">
    <source>
        <dbReference type="ARBA" id="ARBA00022670"/>
    </source>
</evidence>
<keyword evidence="7" id="KW-0378">Hydrolase</keyword>
<proteinExistence type="inferred from homology"/>
<name>A0A9Q8X2A9_9GAMM</name>
<dbReference type="Pfam" id="PF05195">
    <property type="entry name" value="AMP_N"/>
    <property type="match status" value="1"/>
</dbReference>
<feature type="domain" description="Aminopeptidase P N-terminal" evidence="13">
    <location>
        <begin position="4"/>
        <end position="135"/>
    </location>
</feature>
<evidence type="ECO:0000256" key="11">
    <source>
        <dbReference type="ARBA" id="ARBA00075356"/>
    </source>
</evidence>
<evidence type="ECO:0000259" key="13">
    <source>
        <dbReference type="SMART" id="SM01011"/>
    </source>
</evidence>
<dbReference type="EMBL" id="CP097966">
    <property type="protein sequence ID" value="URQ63062.1"/>
    <property type="molecule type" value="Genomic_DNA"/>
</dbReference>
<comment type="catalytic activity">
    <reaction evidence="1">
        <text>Release of any N-terminal amino acid, including proline, that is linked to proline, even from a dipeptide or tripeptide.</text>
        <dbReference type="EC" id="3.4.11.9"/>
    </reaction>
</comment>
<evidence type="ECO:0000256" key="10">
    <source>
        <dbReference type="ARBA" id="ARBA00069363"/>
    </source>
</evidence>
<reference evidence="14" key="1">
    <citation type="submission" date="2022-05" db="EMBL/GenBank/DDBJ databases">
        <title>Single-amplified genomics reveal most streamlined microbe among free-living bacteria.</title>
        <authorList>
            <person name="Roda-Garcia J."/>
            <person name="Haro-Moreno J.M."/>
            <person name="Rodriguez-Valera F."/>
            <person name="Almagro-Moreno S."/>
            <person name="Lopez-Perez M."/>
        </authorList>
    </citation>
    <scope>NUCLEOTIDE SEQUENCE</scope>
    <source>
        <strain evidence="14">TMED112-D2-2</strain>
    </source>
</reference>
<dbReference type="InterPro" id="IPR000994">
    <property type="entry name" value="Pept_M24"/>
</dbReference>
<sequence>MDDFNNKTYVKRRKEISKLMESNSCFLINSANLKFRNNDSSYFFRQDSNFYYLSGFVEPDSLIMIENNGKSTLFCRERNLELEKWDGFMHGVDGAKKTFGFDECFDITEKENLIPEMIKGKTNLYCLIGKDKNFDASVSSWVNKANNLERHQANIDIKNFSNELGMMRLIKDEHELSLMRKSCEIAAKAHKKALMNIKKGMSEFDIESLYLNYFREGGSNFPSYTPIVAGGSNACILHYIENNKTIKESDLVLVDAGCEYNYYASDITRTFPISGKFSAEQKAIYEVVLEAHKKSTEAIVVGNSCMNPQKTSEEVISQGLKDLGFLKEPLEEILEKKLFREFYYHKIGHWIGLDVHDDSPYTYKDEEIKFKENMIMTIEPGIYINESAPVDSKWKGIGIRIEDDILATNKGPINLTNEVPSHSDEIEKLMA</sequence>
<keyword evidence="14" id="KW-0031">Aminopeptidase</keyword>
<evidence type="ECO:0000256" key="3">
    <source>
        <dbReference type="ARBA" id="ARBA00008766"/>
    </source>
</evidence>
<accession>A0A9Q8X2A9</accession>
<dbReference type="PANTHER" id="PTHR43226:SF4">
    <property type="entry name" value="XAA-PRO AMINOPEPTIDASE 3"/>
    <property type="match status" value="1"/>
</dbReference>
<dbReference type="GO" id="GO:0030145">
    <property type="term" value="F:manganese ion binding"/>
    <property type="evidence" value="ECO:0007669"/>
    <property type="project" value="InterPro"/>
</dbReference>
<dbReference type="SMART" id="SM01011">
    <property type="entry name" value="AMP_N"/>
    <property type="match status" value="1"/>
</dbReference>
<dbReference type="SUPFAM" id="SSF53092">
    <property type="entry name" value="Creatinase/prolidase N-terminal domain"/>
    <property type="match status" value="1"/>
</dbReference>
<dbReference type="Gene3D" id="3.90.230.10">
    <property type="entry name" value="Creatinase/methionine aminopeptidase superfamily"/>
    <property type="match status" value="1"/>
</dbReference>
<evidence type="ECO:0000256" key="7">
    <source>
        <dbReference type="ARBA" id="ARBA00022801"/>
    </source>
</evidence>
<evidence type="ECO:0000256" key="8">
    <source>
        <dbReference type="ARBA" id="ARBA00023049"/>
    </source>
</evidence>
<evidence type="ECO:0000313" key="14">
    <source>
        <dbReference type="EMBL" id="URQ63062.1"/>
    </source>
</evidence>
<organism evidence="14 15">
    <name type="scientific">SAR86 cluster bacterium</name>
    <dbReference type="NCBI Taxonomy" id="2030880"/>
    <lineage>
        <taxon>Bacteria</taxon>
        <taxon>Pseudomonadati</taxon>
        <taxon>Pseudomonadota</taxon>
        <taxon>Gammaproteobacteria</taxon>
        <taxon>SAR86 cluster</taxon>
    </lineage>
</organism>
<dbReference type="Proteomes" id="UP001056381">
    <property type="component" value="Chromosome"/>
</dbReference>
<evidence type="ECO:0000313" key="15">
    <source>
        <dbReference type="Proteomes" id="UP001056381"/>
    </source>
</evidence>
<evidence type="ECO:0000256" key="2">
    <source>
        <dbReference type="ARBA" id="ARBA00001936"/>
    </source>
</evidence>
<dbReference type="EC" id="3.4.11.9" evidence="4"/>
<comment type="cofactor">
    <cofactor evidence="2">
        <name>Mn(2+)</name>
        <dbReference type="ChEBI" id="CHEBI:29035"/>
    </cofactor>
</comment>
<dbReference type="SUPFAM" id="SSF55920">
    <property type="entry name" value="Creatinase/aminopeptidase"/>
    <property type="match status" value="1"/>
</dbReference>
<dbReference type="InterPro" id="IPR052433">
    <property type="entry name" value="X-Pro_dipept-like"/>
</dbReference>
<dbReference type="Gene3D" id="3.40.350.10">
    <property type="entry name" value="Creatinase/prolidase N-terminal domain"/>
    <property type="match status" value="1"/>
</dbReference>
<evidence type="ECO:0000256" key="9">
    <source>
        <dbReference type="ARBA" id="ARBA00023211"/>
    </source>
</evidence>
<evidence type="ECO:0000256" key="1">
    <source>
        <dbReference type="ARBA" id="ARBA00001424"/>
    </source>
</evidence>
<keyword evidence="15" id="KW-1185">Reference proteome</keyword>
<dbReference type="FunFam" id="3.90.230.10:FF:000002">
    <property type="entry name" value="Xaa-Pro aminopeptidase 3"/>
    <property type="match status" value="1"/>
</dbReference>
<protein>
    <recommendedName>
        <fullName evidence="10">Xaa-Pro aminopeptidase</fullName>
        <ecNumber evidence="4">3.4.11.9</ecNumber>
    </recommendedName>
    <alternativeName>
        <fullName evidence="11">Aminopeptidase P II</fullName>
    </alternativeName>
    <alternativeName>
        <fullName evidence="12">X-Pro aminopeptidase</fullName>
    </alternativeName>
</protein>
<evidence type="ECO:0000256" key="12">
    <source>
        <dbReference type="ARBA" id="ARBA00081411"/>
    </source>
</evidence>
<gene>
    <name evidence="14" type="ORF">M9B40_04895</name>
</gene>
<evidence type="ECO:0000256" key="6">
    <source>
        <dbReference type="ARBA" id="ARBA00022723"/>
    </source>
</evidence>
<evidence type="ECO:0000256" key="4">
    <source>
        <dbReference type="ARBA" id="ARBA00012574"/>
    </source>
</evidence>
<keyword evidence="9" id="KW-0464">Manganese</keyword>